<keyword evidence="2 5" id="KW-0489">Methyltransferase</keyword>
<feature type="region of interest" description="Disordered" evidence="6">
    <location>
        <begin position="628"/>
        <end position="773"/>
    </location>
</feature>
<dbReference type="EC" id="2.1.1.37" evidence="1"/>
<dbReference type="InterPro" id="IPR001525">
    <property type="entry name" value="C5_MeTfrase"/>
</dbReference>
<feature type="region of interest" description="Disordered" evidence="6">
    <location>
        <begin position="242"/>
        <end position="264"/>
    </location>
</feature>
<comment type="similarity">
    <text evidence="5">Belongs to the class I-like SAM-binding methyltransferase superfamily. C5-methyltransferase family.</text>
</comment>
<evidence type="ECO:0000256" key="2">
    <source>
        <dbReference type="ARBA" id="ARBA00022603"/>
    </source>
</evidence>
<feature type="compositionally biased region" description="Basic residues" evidence="6">
    <location>
        <begin position="737"/>
        <end position="760"/>
    </location>
</feature>
<dbReference type="EMBL" id="NAJO01000028">
    <property type="protein sequence ID" value="OQO02339.1"/>
    <property type="molecule type" value="Genomic_DNA"/>
</dbReference>
<dbReference type="PROSITE" id="PS51679">
    <property type="entry name" value="SAM_MT_C5"/>
    <property type="match status" value="1"/>
</dbReference>
<evidence type="ECO:0000256" key="4">
    <source>
        <dbReference type="ARBA" id="ARBA00022691"/>
    </source>
</evidence>
<dbReference type="STRING" id="1507870.A0A1V8STF3"/>
<dbReference type="GO" id="GO:0003677">
    <property type="term" value="F:DNA binding"/>
    <property type="evidence" value="ECO:0007669"/>
    <property type="project" value="TreeGrafter"/>
</dbReference>
<dbReference type="Pfam" id="PF00145">
    <property type="entry name" value="DNA_methylase"/>
    <property type="match status" value="1"/>
</dbReference>
<dbReference type="Proteomes" id="UP000192596">
    <property type="component" value="Unassembled WGS sequence"/>
</dbReference>
<dbReference type="InterPro" id="IPR050390">
    <property type="entry name" value="C5-Methyltransferase"/>
</dbReference>
<feature type="active site" evidence="5">
    <location>
        <position position="391"/>
    </location>
</feature>
<evidence type="ECO:0000256" key="3">
    <source>
        <dbReference type="ARBA" id="ARBA00022679"/>
    </source>
</evidence>
<name>A0A1V8STF3_9PEZI</name>
<dbReference type="Gene3D" id="3.90.120.10">
    <property type="entry name" value="DNA Methylase, subunit A, domain 2"/>
    <property type="match status" value="1"/>
</dbReference>
<keyword evidence="4 5" id="KW-0949">S-adenosyl-L-methionine</keyword>
<dbReference type="AlphaFoldDB" id="A0A1V8STF3"/>
<dbReference type="SUPFAM" id="SSF53335">
    <property type="entry name" value="S-adenosyl-L-methionine-dependent methyltransferases"/>
    <property type="match status" value="1"/>
</dbReference>
<dbReference type="GO" id="GO:0003886">
    <property type="term" value="F:DNA (cytosine-5-)-methyltransferase activity"/>
    <property type="evidence" value="ECO:0007669"/>
    <property type="project" value="UniProtKB-EC"/>
</dbReference>
<dbReference type="PANTHER" id="PTHR10629">
    <property type="entry name" value="CYTOSINE-SPECIFIC METHYLTRANSFERASE"/>
    <property type="match status" value="1"/>
</dbReference>
<dbReference type="GO" id="GO:0044027">
    <property type="term" value="P:negative regulation of gene expression via chromosomal CpG island methylation"/>
    <property type="evidence" value="ECO:0007669"/>
    <property type="project" value="TreeGrafter"/>
</dbReference>
<evidence type="ECO:0000313" key="7">
    <source>
        <dbReference type="EMBL" id="OQO02339.1"/>
    </source>
</evidence>
<comment type="caution">
    <text evidence="7">The sequence shown here is derived from an EMBL/GenBank/DDBJ whole genome shotgun (WGS) entry which is preliminary data.</text>
</comment>
<feature type="compositionally biased region" description="Acidic residues" evidence="6">
    <location>
        <begin position="693"/>
        <end position="703"/>
    </location>
</feature>
<dbReference type="InParanoid" id="A0A1V8STF3"/>
<reference evidence="8" key="1">
    <citation type="submission" date="2017-03" db="EMBL/GenBank/DDBJ databases">
        <title>Genomes of endolithic fungi from Antarctica.</title>
        <authorList>
            <person name="Coleine C."/>
            <person name="Masonjones S."/>
            <person name="Stajich J.E."/>
        </authorList>
    </citation>
    <scope>NUCLEOTIDE SEQUENCE [LARGE SCALE GENOMIC DNA]</scope>
    <source>
        <strain evidence="8">CCFEE 5527</strain>
    </source>
</reference>
<evidence type="ECO:0000256" key="6">
    <source>
        <dbReference type="SAM" id="MobiDB-lite"/>
    </source>
</evidence>
<gene>
    <name evidence="7" type="ORF">B0A48_11893</name>
</gene>
<evidence type="ECO:0000313" key="8">
    <source>
        <dbReference type="Proteomes" id="UP000192596"/>
    </source>
</evidence>
<protein>
    <recommendedName>
        <fullName evidence="1">DNA (cytosine-5-)-methyltransferase</fullName>
        <ecNumber evidence="1">2.1.1.37</ecNumber>
    </recommendedName>
</protein>
<dbReference type="GO" id="GO:0005634">
    <property type="term" value="C:nucleus"/>
    <property type="evidence" value="ECO:0007669"/>
    <property type="project" value="TreeGrafter"/>
</dbReference>
<dbReference type="GO" id="GO:0032259">
    <property type="term" value="P:methylation"/>
    <property type="evidence" value="ECO:0007669"/>
    <property type="project" value="UniProtKB-KW"/>
</dbReference>
<evidence type="ECO:0000256" key="5">
    <source>
        <dbReference type="PROSITE-ProRule" id="PRU01016"/>
    </source>
</evidence>
<keyword evidence="3 5" id="KW-0808">Transferase</keyword>
<organism evidence="7 8">
    <name type="scientific">Cryoendolithus antarcticus</name>
    <dbReference type="NCBI Taxonomy" id="1507870"/>
    <lineage>
        <taxon>Eukaryota</taxon>
        <taxon>Fungi</taxon>
        <taxon>Dikarya</taxon>
        <taxon>Ascomycota</taxon>
        <taxon>Pezizomycotina</taxon>
        <taxon>Dothideomycetes</taxon>
        <taxon>Dothideomycetidae</taxon>
        <taxon>Cladosporiales</taxon>
        <taxon>Cladosporiaceae</taxon>
        <taxon>Cryoendolithus</taxon>
    </lineage>
</organism>
<evidence type="ECO:0000256" key="1">
    <source>
        <dbReference type="ARBA" id="ARBA00011975"/>
    </source>
</evidence>
<feature type="compositionally biased region" description="Basic and acidic residues" evidence="6">
    <location>
        <begin position="630"/>
        <end position="657"/>
    </location>
</feature>
<sequence length="851" mass="95567">MSTSEDITRMVELIDLCDDGQLPDLREYVEIDEDDDDDVQYLGEACLDDGTDASDNTSRFEIDSVVIQGKELRRNGTAELVDGDFMRVESMHVDVHGRTQLQGSLLRRTKHLDGMLDQKVNELCLISQSKIRQTDAVPTTYVTIRPIEEAVDIRECVFTNQPFPAHTWRQHLPHELRREDWRDIKRLASEQMQLTCRWRFTQEIDGNKVISQSFTRLSEREADAQKGCSDVLLWRKYRGKDGNVGTSSPSKRKHGPADAAPFAQKRTSLPRSDATMITIEDDVDESEPEIVLVRRKSTPNSTTVARARNSAPPKSAYTYGDICTGAGGMASGAVQAGLRMQFALDHDHDACETLRLNFNTRVLEEDVHTFCTKLKVRGYLRVDVLHISFPCKFYSPAHTVAGKDDEHNVATGYAVKPIFERCRPRVVTFEQTFGMLRSANLPHFHALVKQATDAGYNVRWKLINLADFGNPHARKRLIIIASCPGEPLPRFPEPTHGSGPGKKPYTTINQVLSRIDYTTVPAHMQQYLEKRGAEYDPHQPLKQAITCSGGLGNLHPSGRRSFMPIELAALQTFRLSHRFHGTYTSIKIQIGNAVPCVFGKTFFGEIVEDMKEHDKTVADTLRIVKPYLQSERESGTRDRKSTKGDSEEGNRIEHDGGVCDGEDYDSIDCDEEDLDERNLKDQYRDDQYRNDEIPDDEYCDNDEYGNGGSSESADDEPSGEKGSDDDEYNDIDLPAATRKRKRVPAQQAKRGRSKNHKGRQKAASGDINGEGAEADEALDLATLGLQCDDGEAIELIDHDEGSTKAPRPYETLSVARKFHRDFLVFLKLPGGKGAEKILPMPKLKRGNMFVA</sequence>
<feature type="compositionally biased region" description="Acidic residues" evidence="6">
    <location>
        <begin position="712"/>
        <end position="730"/>
    </location>
</feature>
<feature type="compositionally biased region" description="Basic and acidic residues" evidence="6">
    <location>
        <begin position="676"/>
        <end position="692"/>
    </location>
</feature>
<keyword evidence="8" id="KW-1185">Reference proteome</keyword>
<dbReference type="Gene3D" id="3.40.50.150">
    <property type="entry name" value="Vaccinia Virus protein VP39"/>
    <property type="match status" value="1"/>
</dbReference>
<feature type="compositionally biased region" description="Acidic residues" evidence="6">
    <location>
        <begin position="660"/>
        <end position="675"/>
    </location>
</feature>
<proteinExistence type="inferred from homology"/>
<dbReference type="InterPro" id="IPR029063">
    <property type="entry name" value="SAM-dependent_MTases_sf"/>
</dbReference>
<accession>A0A1V8STF3</accession>
<dbReference type="PANTHER" id="PTHR10629:SF52">
    <property type="entry name" value="DNA (CYTOSINE-5)-METHYLTRANSFERASE 1"/>
    <property type="match status" value="1"/>
</dbReference>
<dbReference type="OrthoDB" id="414133at2759"/>